<comment type="caution">
    <text evidence="1">The sequence shown here is derived from an EMBL/GenBank/DDBJ whole genome shotgun (WGS) entry which is preliminary data.</text>
</comment>
<protein>
    <submittedName>
        <fullName evidence="1">Uncharacterized protein</fullName>
    </submittedName>
</protein>
<organism evidence="1 2">
    <name type="scientific">Hibiscus sabdariffa</name>
    <name type="common">roselle</name>
    <dbReference type="NCBI Taxonomy" id="183260"/>
    <lineage>
        <taxon>Eukaryota</taxon>
        <taxon>Viridiplantae</taxon>
        <taxon>Streptophyta</taxon>
        <taxon>Embryophyta</taxon>
        <taxon>Tracheophyta</taxon>
        <taxon>Spermatophyta</taxon>
        <taxon>Magnoliopsida</taxon>
        <taxon>eudicotyledons</taxon>
        <taxon>Gunneridae</taxon>
        <taxon>Pentapetalae</taxon>
        <taxon>rosids</taxon>
        <taxon>malvids</taxon>
        <taxon>Malvales</taxon>
        <taxon>Malvaceae</taxon>
        <taxon>Malvoideae</taxon>
        <taxon>Hibiscus</taxon>
    </lineage>
</organism>
<name>A0ABR1ZJY5_9ROSI</name>
<reference evidence="1 2" key="1">
    <citation type="journal article" date="2024" name="G3 (Bethesda)">
        <title>Genome assembly of Hibiscus sabdariffa L. provides insights into metabolisms of medicinal natural products.</title>
        <authorList>
            <person name="Kim T."/>
        </authorList>
    </citation>
    <scope>NUCLEOTIDE SEQUENCE [LARGE SCALE GENOMIC DNA]</scope>
    <source>
        <strain evidence="1">TK-2024</strain>
        <tissue evidence="1">Old leaves</tissue>
    </source>
</reference>
<dbReference type="Proteomes" id="UP001396334">
    <property type="component" value="Unassembled WGS sequence"/>
</dbReference>
<dbReference type="EMBL" id="JBBPBN010000975">
    <property type="protein sequence ID" value="KAK8480868.1"/>
    <property type="molecule type" value="Genomic_DNA"/>
</dbReference>
<keyword evidence="2" id="KW-1185">Reference proteome</keyword>
<proteinExistence type="predicted"/>
<sequence length="79" mass="8952">MEESEKEELARKTVETRAALTPLESKRLANWSVALTGEWEYQNMRLFGFGFHPHSLRLGSVDIAGILGCLLQLSNFDKN</sequence>
<evidence type="ECO:0000313" key="1">
    <source>
        <dbReference type="EMBL" id="KAK8480868.1"/>
    </source>
</evidence>
<accession>A0ABR1ZJY5</accession>
<gene>
    <name evidence="1" type="ORF">V6N11_051358</name>
</gene>
<evidence type="ECO:0000313" key="2">
    <source>
        <dbReference type="Proteomes" id="UP001396334"/>
    </source>
</evidence>